<evidence type="ECO:0000256" key="5">
    <source>
        <dbReference type="ARBA" id="ARBA00022763"/>
    </source>
</evidence>
<keyword evidence="10" id="KW-0175">Coiled coil</keyword>
<evidence type="ECO:0000256" key="8">
    <source>
        <dbReference type="ARBA" id="ARBA00033408"/>
    </source>
</evidence>
<dbReference type="EMBL" id="SRLH01000004">
    <property type="protein sequence ID" value="TGD58196.1"/>
    <property type="molecule type" value="Genomic_DNA"/>
</dbReference>
<dbReference type="PIRSF" id="PIRSF003128">
    <property type="entry name" value="RecN"/>
    <property type="match status" value="1"/>
</dbReference>
<keyword evidence="4" id="KW-0547">Nucleotide-binding</keyword>
<evidence type="ECO:0000256" key="6">
    <source>
        <dbReference type="ARBA" id="ARBA00022840"/>
    </source>
</evidence>
<dbReference type="NCBIfam" id="TIGR00634">
    <property type="entry name" value="recN"/>
    <property type="match status" value="1"/>
</dbReference>
<evidence type="ECO:0000313" key="12">
    <source>
        <dbReference type="EMBL" id="TGD58196.1"/>
    </source>
</evidence>
<dbReference type="AlphaFoldDB" id="A0A4Z0L6S1"/>
<dbReference type="GO" id="GO:0006310">
    <property type="term" value="P:DNA recombination"/>
    <property type="evidence" value="ECO:0007669"/>
    <property type="project" value="InterPro"/>
</dbReference>
<feature type="coiled-coil region" evidence="10">
    <location>
        <begin position="155"/>
        <end position="185"/>
    </location>
</feature>
<dbReference type="InterPro" id="IPR003395">
    <property type="entry name" value="RecF/RecN/SMC_N"/>
</dbReference>
<evidence type="ECO:0000313" key="13">
    <source>
        <dbReference type="Proteomes" id="UP000297407"/>
    </source>
</evidence>
<evidence type="ECO:0000256" key="7">
    <source>
        <dbReference type="ARBA" id="ARBA00023204"/>
    </source>
</evidence>
<dbReference type="GO" id="GO:0043590">
    <property type="term" value="C:bacterial nucleoid"/>
    <property type="evidence" value="ECO:0007669"/>
    <property type="project" value="TreeGrafter"/>
</dbReference>
<feature type="domain" description="RecF/RecN/SMC N-terminal" evidence="11">
    <location>
        <begin position="2"/>
        <end position="510"/>
    </location>
</feature>
<dbReference type="PANTHER" id="PTHR11059:SF0">
    <property type="entry name" value="DNA REPAIR PROTEIN RECN"/>
    <property type="match status" value="1"/>
</dbReference>
<comment type="function">
    <text evidence="1 9">May be involved in recombinational repair of damaged DNA.</text>
</comment>
<dbReference type="Pfam" id="PF02463">
    <property type="entry name" value="SMC_N"/>
    <property type="match status" value="1"/>
</dbReference>
<keyword evidence="5 9" id="KW-0227">DNA damage</keyword>
<evidence type="ECO:0000259" key="11">
    <source>
        <dbReference type="Pfam" id="PF02463"/>
    </source>
</evidence>
<keyword evidence="7 9" id="KW-0234">DNA repair</keyword>
<dbReference type="CDD" id="cd03241">
    <property type="entry name" value="ABC_RecN"/>
    <property type="match status" value="1"/>
</dbReference>
<evidence type="ECO:0000256" key="10">
    <source>
        <dbReference type="SAM" id="Coils"/>
    </source>
</evidence>
<dbReference type="PANTHER" id="PTHR11059">
    <property type="entry name" value="DNA REPAIR PROTEIN RECN"/>
    <property type="match status" value="1"/>
</dbReference>
<protein>
    <recommendedName>
        <fullName evidence="3 9">DNA repair protein RecN</fullName>
    </recommendedName>
    <alternativeName>
        <fullName evidence="8 9">Recombination protein N</fullName>
    </alternativeName>
</protein>
<name>A0A4Z0L6S1_9FLAO</name>
<evidence type="ECO:0000256" key="1">
    <source>
        <dbReference type="ARBA" id="ARBA00003618"/>
    </source>
</evidence>
<accession>A0A4Z0L6S1</accession>
<evidence type="ECO:0000256" key="9">
    <source>
        <dbReference type="PIRNR" id="PIRNR003128"/>
    </source>
</evidence>
<dbReference type="GO" id="GO:0006281">
    <property type="term" value="P:DNA repair"/>
    <property type="evidence" value="ECO:0007669"/>
    <property type="project" value="UniProtKB-KW"/>
</dbReference>
<sequence>MLISLSIKNFALIEQLEMNFSDQLSIITGETGAGKSILLGALGLVLGKRADLTSLKDKEQKCVIEAHFQINKYNLQAFFEDNDLDYEDTTIIRREILPSGKSRAFVNDSPVNLTELQDLSDFLLDIHSQHQTQELSNEEYQIRILDAVAGHQDNLDAYELQLSHYKSAKSELKKLLAEKESLAKEQDYNSFLLEELLSAHLKPGEQSELESVFEKLNNVEFIKENLDKSLAISNEEQMGIIQNLKEVKASLQKIANISPDFNGLFERVSSVLIEFDDISNELQQQAEKLVNDPEKLELVNQKLQVIYSLQKKHQVDSVEELLEIQNDLDGKLVLAGDLESHIQRLEGQISENTGKLDAIAAEITQNRNKAVPVLIGKITEILSQLGMPNARFQFEIKPLENYTPTGKDEIQLLFSANKGTDFGLLKKVASGGEMSRIMLAVKAVLANYSKLPTIIFDEIDTGVSGEIAHKMGDIMKQMSGQMQVFAITHLPQIAAKGHQHYKVFKSIQGETTVSELKLLSQNERVVEIAEMLSGKDISDSALNHAKALLN</sequence>
<proteinExistence type="inferred from homology"/>
<comment type="caution">
    <text evidence="12">The sequence shown here is derived from an EMBL/GenBank/DDBJ whole genome shotgun (WGS) entry which is preliminary data.</text>
</comment>
<evidence type="ECO:0000256" key="4">
    <source>
        <dbReference type="ARBA" id="ARBA00022741"/>
    </source>
</evidence>
<organism evidence="12 13">
    <name type="scientific">Flavobacterium humi</name>
    <dbReference type="NCBI Taxonomy" id="2562683"/>
    <lineage>
        <taxon>Bacteria</taxon>
        <taxon>Pseudomonadati</taxon>
        <taxon>Bacteroidota</taxon>
        <taxon>Flavobacteriia</taxon>
        <taxon>Flavobacteriales</taxon>
        <taxon>Flavobacteriaceae</taxon>
        <taxon>Flavobacterium</taxon>
    </lineage>
</organism>
<reference evidence="12 13" key="1">
    <citation type="submission" date="2019-04" db="EMBL/GenBank/DDBJ databases">
        <title>Flavobacterium sp. strain DS2-A Genome sequencing and assembly.</title>
        <authorList>
            <person name="Kim I."/>
        </authorList>
    </citation>
    <scope>NUCLEOTIDE SEQUENCE [LARGE SCALE GENOMIC DNA]</scope>
    <source>
        <strain evidence="12 13">DS2-A</strain>
    </source>
</reference>
<keyword evidence="6" id="KW-0067">ATP-binding</keyword>
<dbReference type="OrthoDB" id="9806954at2"/>
<dbReference type="InterPro" id="IPR004604">
    <property type="entry name" value="DNA_recomb/repair_RecN"/>
</dbReference>
<evidence type="ECO:0000256" key="3">
    <source>
        <dbReference type="ARBA" id="ARBA00021315"/>
    </source>
</evidence>
<dbReference type="InterPro" id="IPR027417">
    <property type="entry name" value="P-loop_NTPase"/>
</dbReference>
<dbReference type="GO" id="GO:0009432">
    <property type="term" value="P:SOS response"/>
    <property type="evidence" value="ECO:0007669"/>
    <property type="project" value="TreeGrafter"/>
</dbReference>
<gene>
    <name evidence="12" type="primary">recN</name>
    <name evidence="12" type="ORF">E4635_09320</name>
</gene>
<dbReference type="RefSeq" id="WP_135526366.1">
    <property type="nucleotide sequence ID" value="NZ_SRLH01000004.1"/>
</dbReference>
<evidence type="ECO:0000256" key="2">
    <source>
        <dbReference type="ARBA" id="ARBA00009441"/>
    </source>
</evidence>
<dbReference type="SUPFAM" id="SSF52540">
    <property type="entry name" value="P-loop containing nucleoside triphosphate hydrolases"/>
    <property type="match status" value="1"/>
</dbReference>
<dbReference type="GO" id="GO:0005524">
    <property type="term" value="F:ATP binding"/>
    <property type="evidence" value="ECO:0007669"/>
    <property type="project" value="UniProtKB-KW"/>
</dbReference>
<keyword evidence="13" id="KW-1185">Reference proteome</keyword>
<comment type="similarity">
    <text evidence="2 9">Belongs to the RecN family.</text>
</comment>
<dbReference type="Gene3D" id="3.40.50.300">
    <property type="entry name" value="P-loop containing nucleotide triphosphate hydrolases"/>
    <property type="match status" value="2"/>
</dbReference>
<dbReference type="Proteomes" id="UP000297407">
    <property type="component" value="Unassembled WGS sequence"/>
</dbReference>